<dbReference type="GeneID" id="39867409"/>
<sequence length="290" mass="34846">MLFYYDKNMNWRKMKKTVVGNITYFTKNVLPNNLFKISSVCFSSKVEIPHFFNECSKIPVSKYNSCEEMCEKKKHNSNDYILTNNIYYVKELDFFERLIKVYIDVIFNYPKYPVHVQDLHIFCRSILKEKVENVKRSKEHKNRILFGSVEPAPSTLNAYLVELNDESEKNENKTEQNMNEIVEKVKKVYNYKNVLYALFTLEHKKIVFNYTQNILERDLQHCFLNSTVNASKEIYRFIKRNGKDNIYIYVLEYSDNLHILKKRYDFVKNLFFSISEQNKDKHARICRVNT</sequence>
<dbReference type="OMA" id="HVQHLHI"/>
<evidence type="ECO:0000313" key="3">
    <source>
        <dbReference type="Proteomes" id="UP000219813"/>
    </source>
</evidence>
<gene>
    <name evidence="2" type="primary">PmUG01_05036600</name>
    <name evidence="2" type="ORF">PMUG01_05036600</name>
</gene>
<dbReference type="VEuPathDB" id="PlasmoDB:PmUG01_05036600"/>
<dbReference type="OrthoDB" id="370336at2759"/>
<dbReference type="RefSeq" id="XP_028860513.1">
    <property type="nucleotide sequence ID" value="XM_029003582.1"/>
</dbReference>
<keyword evidence="3" id="KW-1185">Reference proteome</keyword>
<evidence type="ECO:0000313" key="2">
    <source>
        <dbReference type="EMBL" id="SBT87504.1"/>
    </source>
</evidence>
<proteinExistence type="predicted"/>
<dbReference type="EMBL" id="LT594626">
    <property type="protein sequence ID" value="SBT87504.1"/>
    <property type="molecule type" value="Genomic_DNA"/>
</dbReference>
<evidence type="ECO:0000256" key="1">
    <source>
        <dbReference type="SAM" id="Coils"/>
    </source>
</evidence>
<reference evidence="2 3" key="1">
    <citation type="submission" date="2016-06" db="EMBL/GenBank/DDBJ databases">
        <authorList>
            <consortium name="Pathogen Informatics"/>
        </authorList>
    </citation>
    <scope>NUCLEOTIDE SEQUENCE [LARGE SCALE GENOMIC DNA]</scope>
</reference>
<dbReference type="Proteomes" id="UP000219813">
    <property type="component" value="Chromosome 5"/>
</dbReference>
<dbReference type="KEGG" id="pmal:PMUG01_05036600"/>
<feature type="coiled-coil region" evidence="1">
    <location>
        <begin position="156"/>
        <end position="184"/>
    </location>
</feature>
<name>A0A1D3JLM9_PLAMA</name>
<accession>A0A1D3JLM9</accession>
<protein>
    <submittedName>
        <fullName evidence="2">Uncharacterized protein</fullName>
    </submittedName>
</protein>
<dbReference type="AlphaFoldDB" id="A0A1D3JLM9"/>
<organism evidence="2 3">
    <name type="scientific">Plasmodium malariae</name>
    <dbReference type="NCBI Taxonomy" id="5858"/>
    <lineage>
        <taxon>Eukaryota</taxon>
        <taxon>Sar</taxon>
        <taxon>Alveolata</taxon>
        <taxon>Apicomplexa</taxon>
        <taxon>Aconoidasida</taxon>
        <taxon>Haemosporida</taxon>
        <taxon>Plasmodiidae</taxon>
        <taxon>Plasmodium</taxon>
        <taxon>Plasmodium (Plasmodium)</taxon>
    </lineage>
</organism>
<keyword evidence="1" id="KW-0175">Coiled coil</keyword>